<protein>
    <submittedName>
        <fullName evidence="1">Uncharacterized protein</fullName>
    </submittedName>
</protein>
<evidence type="ECO:0000313" key="2">
    <source>
        <dbReference type="Proteomes" id="UP000316882"/>
    </source>
</evidence>
<proteinExistence type="predicted"/>
<reference evidence="1 2" key="1">
    <citation type="submission" date="2019-06" db="EMBL/GenBank/DDBJ databases">
        <title>Whole genome shotgun sequence of Brevibacillus parabrevis NBRC 12334.</title>
        <authorList>
            <person name="Hosoyama A."/>
            <person name="Uohara A."/>
            <person name="Ohji S."/>
            <person name="Ichikawa N."/>
        </authorList>
    </citation>
    <scope>NUCLEOTIDE SEQUENCE [LARGE SCALE GENOMIC DNA]</scope>
    <source>
        <strain evidence="1 2">NBRC 12334</strain>
    </source>
</reference>
<sequence length="58" mass="6511">MTVADLFRGMDRSVFDKKAEGFYVWQALGAITNGPDPGKRYRDDRAIAGKSKLFADEQ</sequence>
<accession>A0A4Y3PSX8</accession>
<gene>
    <name evidence="1" type="ORF">BPA01_46560</name>
</gene>
<dbReference type="EMBL" id="BJMH01000033">
    <property type="protein sequence ID" value="GEB35076.1"/>
    <property type="molecule type" value="Genomic_DNA"/>
</dbReference>
<dbReference type="AlphaFoldDB" id="A0A4Y3PSX8"/>
<name>A0A4Y3PSX8_BREPA</name>
<keyword evidence="2" id="KW-1185">Reference proteome</keyword>
<organism evidence="1 2">
    <name type="scientific">Brevibacillus parabrevis</name>
    <dbReference type="NCBI Taxonomy" id="54914"/>
    <lineage>
        <taxon>Bacteria</taxon>
        <taxon>Bacillati</taxon>
        <taxon>Bacillota</taxon>
        <taxon>Bacilli</taxon>
        <taxon>Bacillales</taxon>
        <taxon>Paenibacillaceae</taxon>
        <taxon>Brevibacillus</taxon>
    </lineage>
</organism>
<comment type="caution">
    <text evidence="1">The sequence shown here is derived from an EMBL/GenBank/DDBJ whole genome shotgun (WGS) entry which is preliminary data.</text>
</comment>
<evidence type="ECO:0000313" key="1">
    <source>
        <dbReference type="EMBL" id="GEB35076.1"/>
    </source>
</evidence>
<dbReference type="Proteomes" id="UP000316882">
    <property type="component" value="Unassembled WGS sequence"/>
</dbReference>